<reference evidence="1" key="2">
    <citation type="journal article" date="2015" name="Fish Shellfish Immunol.">
        <title>Early steps in the European eel (Anguilla anguilla)-Vibrio vulnificus interaction in the gills: Role of the RtxA13 toxin.</title>
        <authorList>
            <person name="Callol A."/>
            <person name="Pajuelo D."/>
            <person name="Ebbesson L."/>
            <person name="Teles M."/>
            <person name="MacKenzie S."/>
            <person name="Amaro C."/>
        </authorList>
    </citation>
    <scope>NUCLEOTIDE SEQUENCE</scope>
</reference>
<reference evidence="1" key="1">
    <citation type="submission" date="2014-11" db="EMBL/GenBank/DDBJ databases">
        <authorList>
            <person name="Amaro Gonzalez C."/>
        </authorList>
    </citation>
    <scope>NUCLEOTIDE SEQUENCE</scope>
</reference>
<proteinExistence type="predicted"/>
<name>A0A0E9QMU8_ANGAN</name>
<dbReference type="EMBL" id="GBXM01090351">
    <property type="protein sequence ID" value="JAH18226.1"/>
    <property type="molecule type" value="Transcribed_RNA"/>
</dbReference>
<protein>
    <submittedName>
        <fullName evidence="1">Uncharacterized protein</fullName>
    </submittedName>
</protein>
<evidence type="ECO:0000313" key="1">
    <source>
        <dbReference type="EMBL" id="JAH18226.1"/>
    </source>
</evidence>
<sequence>MSHCLNCAFFQLSF</sequence>
<accession>A0A0E9QMU8</accession>
<organism evidence="1">
    <name type="scientific">Anguilla anguilla</name>
    <name type="common">European freshwater eel</name>
    <name type="synonym">Muraena anguilla</name>
    <dbReference type="NCBI Taxonomy" id="7936"/>
    <lineage>
        <taxon>Eukaryota</taxon>
        <taxon>Metazoa</taxon>
        <taxon>Chordata</taxon>
        <taxon>Craniata</taxon>
        <taxon>Vertebrata</taxon>
        <taxon>Euteleostomi</taxon>
        <taxon>Actinopterygii</taxon>
        <taxon>Neopterygii</taxon>
        <taxon>Teleostei</taxon>
        <taxon>Anguilliformes</taxon>
        <taxon>Anguillidae</taxon>
        <taxon>Anguilla</taxon>
    </lineage>
</organism>